<evidence type="ECO:0000256" key="1">
    <source>
        <dbReference type="SAM" id="Phobius"/>
    </source>
</evidence>
<reference evidence="2" key="1">
    <citation type="submission" date="2022-08" db="EMBL/GenBank/DDBJ databases">
        <title>A Global Phylogenomic Analysis of the Shiitake Genus Lentinula.</title>
        <authorList>
            <consortium name="DOE Joint Genome Institute"/>
            <person name="Sierra-Patev S."/>
            <person name="Min B."/>
            <person name="Naranjo-Ortiz M."/>
            <person name="Looney B."/>
            <person name="Konkel Z."/>
            <person name="Slot J.C."/>
            <person name="Sakamoto Y."/>
            <person name="Steenwyk J.L."/>
            <person name="Rokas A."/>
            <person name="Carro J."/>
            <person name="Camarero S."/>
            <person name="Ferreira P."/>
            <person name="Molpeceres G."/>
            <person name="Ruiz-Duenas F.J."/>
            <person name="Serrano A."/>
            <person name="Henrissat B."/>
            <person name="Drula E."/>
            <person name="Hughes K.W."/>
            <person name="Mata J.L."/>
            <person name="Ishikawa N.K."/>
            <person name="Vargas-Isla R."/>
            <person name="Ushijima S."/>
            <person name="Smith C.A."/>
            <person name="Ahrendt S."/>
            <person name="Andreopoulos W."/>
            <person name="He G."/>
            <person name="Labutti K."/>
            <person name="Lipzen A."/>
            <person name="Ng V."/>
            <person name="Riley R."/>
            <person name="Sandor L."/>
            <person name="Barry K."/>
            <person name="Martinez A.T."/>
            <person name="Xiao Y."/>
            <person name="Gibbons J.G."/>
            <person name="Terashima K."/>
            <person name="Grigoriev I.V."/>
            <person name="Hibbett D.S."/>
        </authorList>
    </citation>
    <scope>NUCLEOTIDE SEQUENCE</scope>
    <source>
        <strain evidence="2">JLM2183</strain>
    </source>
</reference>
<comment type="caution">
    <text evidence="2">The sequence shown here is derived from an EMBL/GenBank/DDBJ whole genome shotgun (WGS) entry which is preliminary data.</text>
</comment>
<keyword evidence="3" id="KW-1185">Reference proteome</keyword>
<keyword evidence="1" id="KW-1133">Transmembrane helix</keyword>
<dbReference type="AlphaFoldDB" id="A0A9W9DMI4"/>
<dbReference type="EMBL" id="JAOTPV010000010">
    <property type="protein sequence ID" value="KAJ4477525.1"/>
    <property type="molecule type" value="Genomic_DNA"/>
</dbReference>
<dbReference type="OrthoDB" id="10356280at2759"/>
<keyword evidence="1" id="KW-0472">Membrane</keyword>
<organism evidence="2 3">
    <name type="scientific">Lentinula aciculospora</name>
    <dbReference type="NCBI Taxonomy" id="153920"/>
    <lineage>
        <taxon>Eukaryota</taxon>
        <taxon>Fungi</taxon>
        <taxon>Dikarya</taxon>
        <taxon>Basidiomycota</taxon>
        <taxon>Agaricomycotina</taxon>
        <taxon>Agaricomycetes</taxon>
        <taxon>Agaricomycetidae</taxon>
        <taxon>Agaricales</taxon>
        <taxon>Marasmiineae</taxon>
        <taxon>Omphalotaceae</taxon>
        <taxon>Lentinula</taxon>
    </lineage>
</organism>
<name>A0A9W9DMI4_9AGAR</name>
<dbReference type="Proteomes" id="UP001150266">
    <property type="component" value="Unassembled WGS sequence"/>
</dbReference>
<feature type="transmembrane region" description="Helical" evidence="1">
    <location>
        <begin position="12"/>
        <end position="36"/>
    </location>
</feature>
<evidence type="ECO:0000313" key="2">
    <source>
        <dbReference type="EMBL" id="KAJ4477525.1"/>
    </source>
</evidence>
<gene>
    <name evidence="2" type="ORF">J3R30DRAFT_3756171</name>
</gene>
<accession>A0A9W9DMI4</accession>
<protein>
    <submittedName>
        <fullName evidence="2">Uncharacterized protein</fullName>
    </submittedName>
</protein>
<sequence length="230" mass="25149">MYIAASHATFQVQWILLLLYVVSTVSLPLAPLIFIVEPSYSITPSAASSNLSATTVSKAELSPGLSTTTPLKLANSVASVHSFLSRHLLVRTSSPEAKVTFIKGQSSSNVPSDYQWLVEWRIEDMLNVKLQSLDSTEKIHIKKVDGVATHPSCSFNILLSNWPKGKILGKTIFGGTSMKGWLKLREKGPYLDAKGALQDKKGDLMFYEYKPSDQELKGTQSGGSLSTIEE</sequence>
<evidence type="ECO:0000313" key="3">
    <source>
        <dbReference type="Proteomes" id="UP001150266"/>
    </source>
</evidence>
<proteinExistence type="predicted"/>
<keyword evidence="1" id="KW-0812">Transmembrane</keyword>